<evidence type="ECO:0000259" key="6">
    <source>
        <dbReference type="Pfam" id="PF08281"/>
    </source>
</evidence>
<dbReference type="InterPro" id="IPR036388">
    <property type="entry name" value="WH-like_DNA-bd_sf"/>
</dbReference>
<evidence type="ECO:0000313" key="8">
    <source>
        <dbReference type="Proteomes" id="UP000265750"/>
    </source>
</evidence>
<dbReference type="InterPro" id="IPR014284">
    <property type="entry name" value="RNA_pol_sigma-70_dom"/>
</dbReference>
<dbReference type="GO" id="GO:0016987">
    <property type="term" value="F:sigma factor activity"/>
    <property type="evidence" value="ECO:0007669"/>
    <property type="project" value="UniProtKB-KW"/>
</dbReference>
<dbReference type="InterPro" id="IPR013324">
    <property type="entry name" value="RNA_pol_sigma_r3/r4-like"/>
</dbReference>
<accession>A0A3A1WJ96</accession>
<keyword evidence="8" id="KW-1185">Reference proteome</keyword>
<evidence type="ECO:0000313" key="7">
    <source>
        <dbReference type="EMBL" id="RIY01064.1"/>
    </source>
</evidence>
<evidence type="ECO:0000259" key="5">
    <source>
        <dbReference type="Pfam" id="PF04542"/>
    </source>
</evidence>
<evidence type="ECO:0000256" key="4">
    <source>
        <dbReference type="ARBA" id="ARBA00023163"/>
    </source>
</evidence>
<gene>
    <name evidence="7" type="ORF">D3218_11795</name>
</gene>
<feature type="domain" description="RNA polymerase sigma factor 70 region 4 type 2" evidence="6">
    <location>
        <begin position="105"/>
        <end position="157"/>
    </location>
</feature>
<dbReference type="NCBIfam" id="TIGR02937">
    <property type="entry name" value="sigma70-ECF"/>
    <property type="match status" value="1"/>
</dbReference>
<keyword evidence="3" id="KW-0731">Sigma factor</keyword>
<dbReference type="InterPro" id="IPR039425">
    <property type="entry name" value="RNA_pol_sigma-70-like"/>
</dbReference>
<dbReference type="GO" id="GO:0003677">
    <property type="term" value="F:DNA binding"/>
    <property type="evidence" value="ECO:0007669"/>
    <property type="project" value="InterPro"/>
</dbReference>
<feature type="domain" description="RNA polymerase sigma-70 region 2" evidence="5">
    <location>
        <begin position="12"/>
        <end position="75"/>
    </location>
</feature>
<dbReference type="EMBL" id="QYRN01000005">
    <property type="protein sequence ID" value="RIY01064.1"/>
    <property type="molecule type" value="Genomic_DNA"/>
</dbReference>
<sequence>MSKQPSAIAALFLQEESRLKRIVRRITGCAFLAEDVVQDTFVNLAKHDLTAQDRGFLVQSAKNLAIDRIRQDRRRRDALAALRPEQVATAPPSQETACADREAMQDFLAALRGLPERTQRAFLLSKLDGLSYAEIADRLGVSVSTVEKDLMSALLFCRDWRRNRDLF</sequence>
<proteinExistence type="inferred from homology"/>
<keyword evidence="4" id="KW-0804">Transcription</keyword>
<comment type="similarity">
    <text evidence="1">Belongs to the sigma-70 factor family. ECF subfamily.</text>
</comment>
<dbReference type="Gene3D" id="1.10.10.10">
    <property type="entry name" value="Winged helix-like DNA-binding domain superfamily/Winged helix DNA-binding domain"/>
    <property type="match status" value="1"/>
</dbReference>
<name>A0A3A1WJ96_9HYPH</name>
<dbReference type="InterPro" id="IPR013325">
    <property type="entry name" value="RNA_pol_sigma_r2"/>
</dbReference>
<dbReference type="RefSeq" id="WP_119540265.1">
    <property type="nucleotide sequence ID" value="NZ_QYRN01000005.1"/>
</dbReference>
<dbReference type="OrthoDB" id="9794372at2"/>
<dbReference type="SUPFAM" id="SSF88946">
    <property type="entry name" value="Sigma2 domain of RNA polymerase sigma factors"/>
    <property type="match status" value="1"/>
</dbReference>
<dbReference type="PANTHER" id="PTHR43133:SF63">
    <property type="entry name" value="RNA POLYMERASE SIGMA FACTOR FECI-RELATED"/>
    <property type="match status" value="1"/>
</dbReference>
<evidence type="ECO:0000256" key="2">
    <source>
        <dbReference type="ARBA" id="ARBA00023015"/>
    </source>
</evidence>
<evidence type="ECO:0000256" key="3">
    <source>
        <dbReference type="ARBA" id="ARBA00023082"/>
    </source>
</evidence>
<dbReference type="SUPFAM" id="SSF88659">
    <property type="entry name" value="Sigma3 and sigma4 domains of RNA polymerase sigma factors"/>
    <property type="match status" value="1"/>
</dbReference>
<dbReference type="CDD" id="cd06171">
    <property type="entry name" value="Sigma70_r4"/>
    <property type="match status" value="1"/>
</dbReference>
<organism evidence="7 8">
    <name type="scientific">Aureimonas flava</name>
    <dbReference type="NCBI Taxonomy" id="2320271"/>
    <lineage>
        <taxon>Bacteria</taxon>
        <taxon>Pseudomonadati</taxon>
        <taxon>Pseudomonadota</taxon>
        <taxon>Alphaproteobacteria</taxon>
        <taxon>Hyphomicrobiales</taxon>
        <taxon>Aurantimonadaceae</taxon>
        <taxon>Aureimonas</taxon>
    </lineage>
</organism>
<evidence type="ECO:0000256" key="1">
    <source>
        <dbReference type="ARBA" id="ARBA00010641"/>
    </source>
</evidence>
<dbReference type="AlphaFoldDB" id="A0A3A1WJ96"/>
<protein>
    <submittedName>
        <fullName evidence="7">RNA polymerase sigma factor</fullName>
    </submittedName>
</protein>
<dbReference type="PANTHER" id="PTHR43133">
    <property type="entry name" value="RNA POLYMERASE ECF-TYPE SIGMA FACTO"/>
    <property type="match status" value="1"/>
</dbReference>
<dbReference type="GO" id="GO:0006352">
    <property type="term" value="P:DNA-templated transcription initiation"/>
    <property type="evidence" value="ECO:0007669"/>
    <property type="project" value="InterPro"/>
</dbReference>
<dbReference type="Pfam" id="PF04542">
    <property type="entry name" value="Sigma70_r2"/>
    <property type="match status" value="1"/>
</dbReference>
<dbReference type="Pfam" id="PF08281">
    <property type="entry name" value="Sigma70_r4_2"/>
    <property type="match status" value="1"/>
</dbReference>
<comment type="caution">
    <text evidence="7">The sequence shown here is derived from an EMBL/GenBank/DDBJ whole genome shotgun (WGS) entry which is preliminary data.</text>
</comment>
<dbReference type="Gene3D" id="1.10.1740.10">
    <property type="match status" value="1"/>
</dbReference>
<dbReference type="InterPro" id="IPR007627">
    <property type="entry name" value="RNA_pol_sigma70_r2"/>
</dbReference>
<reference evidence="8" key="1">
    <citation type="submission" date="2018-09" db="EMBL/GenBank/DDBJ databases">
        <authorList>
            <person name="Tuo L."/>
        </authorList>
    </citation>
    <scope>NUCLEOTIDE SEQUENCE [LARGE SCALE GENOMIC DNA]</scope>
    <source>
        <strain evidence="8">M2BS4Y-1</strain>
    </source>
</reference>
<dbReference type="Proteomes" id="UP000265750">
    <property type="component" value="Unassembled WGS sequence"/>
</dbReference>
<keyword evidence="2" id="KW-0805">Transcription regulation</keyword>
<dbReference type="InterPro" id="IPR013249">
    <property type="entry name" value="RNA_pol_sigma70_r4_t2"/>
</dbReference>